<feature type="region of interest" description="Disordered" evidence="9">
    <location>
        <begin position="549"/>
        <end position="573"/>
    </location>
</feature>
<dbReference type="GO" id="GO:0016887">
    <property type="term" value="F:ATP hydrolysis activity"/>
    <property type="evidence" value="ECO:0007669"/>
    <property type="project" value="InterPro"/>
</dbReference>
<evidence type="ECO:0000256" key="1">
    <source>
        <dbReference type="ARBA" id="ARBA00004141"/>
    </source>
</evidence>
<evidence type="ECO:0000256" key="4">
    <source>
        <dbReference type="ARBA" id="ARBA00022692"/>
    </source>
</evidence>
<feature type="compositionally biased region" description="Basic and acidic residues" evidence="9">
    <location>
        <begin position="294"/>
        <end position="304"/>
    </location>
</feature>
<reference evidence="12 13" key="1">
    <citation type="submission" date="2010-12" db="EMBL/GenBank/DDBJ databases">
        <authorList>
            <person name="Muzny D."/>
            <person name="Qin X."/>
            <person name="Buhay C."/>
            <person name="Dugan-Rocha S."/>
            <person name="Ding Y."/>
            <person name="Chen G."/>
            <person name="Hawes A."/>
            <person name="Holder M."/>
            <person name="Jhangiani S."/>
            <person name="Johnson A."/>
            <person name="Khan Z."/>
            <person name="Li Z."/>
            <person name="Liu W."/>
            <person name="Liu X."/>
            <person name="Perez L."/>
            <person name="Shen H."/>
            <person name="Wang Q."/>
            <person name="Watt J."/>
            <person name="Xi L."/>
            <person name="Xin Y."/>
            <person name="Zhou J."/>
            <person name="Deng J."/>
            <person name="Jiang H."/>
            <person name="Liu Y."/>
            <person name="Qu J."/>
            <person name="Song X.-Z."/>
            <person name="Zhang L."/>
            <person name="Villasana D."/>
            <person name="Johnson A."/>
            <person name="Liu J."/>
            <person name="Liyanage D."/>
            <person name="Lorensuhewa L."/>
            <person name="Robinson T."/>
            <person name="Song A."/>
            <person name="Song B.-B."/>
            <person name="Dinh H."/>
            <person name="Thornton R."/>
            <person name="Coyle M."/>
            <person name="Francisco L."/>
            <person name="Jackson L."/>
            <person name="Javaid M."/>
            <person name="Korchina V."/>
            <person name="Kovar C."/>
            <person name="Mata R."/>
            <person name="Mathew T."/>
            <person name="Ngo R."/>
            <person name="Nguyen L."/>
            <person name="Nguyen N."/>
            <person name="Okwuonu G."/>
            <person name="Ongeri F."/>
            <person name="Pham C."/>
            <person name="Simmons D."/>
            <person name="Wilczek-Boney K."/>
            <person name="Hale W."/>
            <person name="Jakkamsetti A."/>
            <person name="Pham P."/>
            <person name="Ruth R."/>
            <person name="San Lucas F."/>
            <person name="Warren J."/>
            <person name="Zhang J."/>
            <person name="Zhao Z."/>
            <person name="Zhou C."/>
            <person name="Zhu D."/>
            <person name="Lee S."/>
            <person name="Bess C."/>
            <person name="Blankenburg K."/>
            <person name="Forbes L."/>
            <person name="Fu Q."/>
            <person name="Gubbala S."/>
            <person name="Hirani K."/>
            <person name="Jayaseelan J.C."/>
            <person name="Lara F."/>
            <person name="Munidasa M."/>
            <person name="Palculict T."/>
            <person name="Patil S."/>
            <person name="Pu L.-L."/>
            <person name="Saada N."/>
            <person name="Tang L."/>
            <person name="Weissenberger G."/>
            <person name="Zhu Y."/>
            <person name="Hemphill L."/>
            <person name="Shang Y."/>
            <person name="Youmans B."/>
            <person name="Ayvaz T."/>
            <person name="Ross M."/>
            <person name="Santibanez J."/>
            <person name="Aqrawi P."/>
            <person name="Gross S."/>
            <person name="Joshi V."/>
            <person name="Fowler G."/>
            <person name="Nazareth L."/>
            <person name="Reid J."/>
            <person name="Worley K."/>
            <person name="Petrosino J."/>
            <person name="Highlander S."/>
            <person name="Gibbs R."/>
        </authorList>
    </citation>
    <scope>NUCLEOTIDE SEQUENCE [LARGE SCALE GENOMIC DNA]</scope>
    <source>
        <strain evidence="12 13">DSM 10105</strain>
    </source>
</reference>
<keyword evidence="8 10" id="KW-0472">Membrane</keyword>
<evidence type="ECO:0000256" key="2">
    <source>
        <dbReference type="ARBA" id="ARBA00005417"/>
    </source>
</evidence>
<dbReference type="Proteomes" id="UP000004946">
    <property type="component" value="Chromosome"/>
</dbReference>
<keyword evidence="6" id="KW-0067">ATP-binding</keyword>
<dbReference type="InterPro" id="IPR015856">
    <property type="entry name" value="ABC_transpr_CbiO/EcfA_su"/>
</dbReference>
<dbReference type="InterPro" id="IPR003593">
    <property type="entry name" value="AAA+_ATPase"/>
</dbReference>
<keyword evidence="4 10" id="KW-0812">Transmembrane</keyword>
<protein>
    <submittedName>
        <fullName evidence="12">Cobalt transport protein</fullName>
    </submittedName>
</protein>
<evidence type="ECO:0000256" key="3">
    <source>
        <dbReference type="ARBA" id="ARBA00022448"/>
    </source>
</evidence>
<dbReference type="Pfam" id="PF00005">
    <property type="entry name" value="ABC_tran"/>
    <property type="match status" value="2"/>
</dbReference>
<name>E6K1G5_PARDN</name>
<dbReference type="PANTHER" id="PTHR43553">
    <property type="entry name" value="HEAVY METAL TRANSPORTER"/>
    <property type="match status" value="1"/>
</dbReference>
<keyword evidence="7 10" id="KW-1133">Transmembrane helix</keyword>
<feature type="domain" description="ABC transporter" evidence="11">
    <location>
        <begin position="23"/>
        <end position="266"/>
    </location>
</feature>
<dbReference type="eggNOG" id="COG4172">
    <property type="taxonomic scope" value="Bacteria"/>
</dbReference>
<dbReference type="HOGENOM" id="CLU_000604_38_0_11"/>
<evidence type="ECO:0000259" key="11">
    <source>
        <dbReference type="PROSITE" id="PS50893"/>
    </source>
</evidence>
<dbReference type="SUPFAM" id="SSF52540">
    <property type="entry name" value="P-loop containing nucleoside triphosphate hydrolases"/>
    <property type="match status" value="2"/>
</dbReference>
<dbReference type="AlphaFoldDB" id="E6K1G5"/>
<proteinExistence type="inferred from homology"/>
<dbReference type="CDD" id="cd03225">
    <property type="entry name" value="ABC_cobalt_CbiO_domain1"/>
    <property type="match status" value="2"/>
</dbReference>
<evidence type="ECO:0000313" key="12">
    <source>
        <dbReference type="EMBL" id="EFT83646.1"/>
    </source>
</evidence>
<keyword evidence="13" id="KW-1185">Reference proteome</keyword>
<dbReference type="PROSITE" id="PS50893">
    <property type="entry name" value="ABC_TRANSPORTER_2"/>
    <property type="match status" value="2"/>
</dbReference>
<evidence type="ECO:0000313" key="13">
    <source>
        <dbReference type="Proteomes" id="UP000004946"/>
    </source>
</evidence>
<evidence type="ECO:0000256" key="8">
    <source>
        <dbReference type="ARBA" id="ARBA00023136"/>
    </source>
</evidence>
<feature type="transmembrane region" description="Helical" evidence="10">
    <location>
        <begin position="584"/>
        <end position="617"/>
    </location>
</feature>
<dbReference type="PROSITE" id="PS00211">
    <property type="entry name" value="ABC_TRANSPORTER_1"/>
    <property type="match status" value="2"/>
</dbReference>
<feature type="transmembrane region" description="Helical" evidence="10">
    <location>
        <begin position="795"/>
        <end position="815"/>
    </location>
</feature>
<keyword evidence="5" id="KW-0547">Nucleotide-binding</keyword>
<evidence type="ECO:0000256" key="7">
    <source>
        <dbReference type="ARBA" id="ARBA00022989"/>
    </source>
</evidence>
<dbReference type="eggNOG" id="COG0619">
    <property type="taxonomic scope" value="Bacteria"/>
</dbReference>
<gene>
    <name evidence="12" type="ORF">HMPREF0620_0651</name>
</gene>
<dbReference type="InterPro" id="IPR050095">
    <property type="entry name" value="ECF_ABC_transporter_ATP-bd"/>
</dbReference>
<dbReference type="GO" id="GO:0005524">
    <property type="term" value="F:ATP binding"/>
    <property type="evidence" value="ECO:0007669"/>
    <property type="project" value="UniProtKB-KW"/>
</dbReference>
<dbReference type="InterPro" id="IPR017871">
    <property type="entry name" value="ABC_transporter-like_CS"/>
</dbReference>
<feature type="transmembrane region" description="Helical" evidence="10">
    <location>
        <begin position="629"/>
        <end position="646"/>
    </location>
</feature>
<feature type="compositionally biased region" description="Polar residues" evidence="9">
    <location>
        <begin position="305"/>
        <end position="315"/>
    </location>
</feature>
<dbReference type="InterPro" id="IPR027417">
    <property type="entry name" value="P-loop_NTPase"/>
</dbReference>
<dbReference type="CDD" id="cd16914">
    <property type="entry name" value="EcfT"/>
    <property type="match status" value="1"/>
</dbReference>
<evidence type="ECO:0000256" key="9">
    <source>
        <dbReference type="SAM" id="MobiDB-lite"/>
    </source>
</evidence>
<dbReference type="KEGG" id="pdo:PSDT_0971"/>
<dbReference type="PATRIC" id="fig|864564.6.peg.1057"/>
<accession>E6K1G5</accession>
<feature type="transmembrane region" description="Helical" evidence="10">
    <location>
        <begin position="666"/>
        <end position="690"/>
    </location>
</feature>
<dbReference type="GO" id="GO:0042626">
    <property type="term" value="F:ATPase-coupled transmembrane transporter activity"/>
    <property type="evidence" value="ECO:0007669"/>
    <property type="project" value="TreeGrafter"/>
</dbReference>
<keyword evidence="3" id="KW-0813">Transport</keyword>
<dbReference type="InterPro" id="IPR003339">
    <property type="entry name" value="ABC/ECF_trnsptr_transmembrane"/>
</dbReference>
<sequence length="825" mass="88752">MSSPSSSSSSASCPEEPVSTVSIDLHDWGYHHPLRSDWALRHLSLHIDAGQRVLLLGASGVGKSTLLQAMAGLLGAAEAGQEDEEGGLSEGALLVGGKPAGQAIGSSGLLMQDPQAQTIFERLADNVAFGPENLGLSRPDITSRVKECLGQVGLEDLQWHRSTAHLSGGQAQRLALAGVLAMRPGLLLLDEPTSMIDPPGSGDLVEAVSQVMERTHPTMVLVEHKADLWLPLIDRVIVLAPGPDERDPSSSRVTRVVADGSPEQVFKGQADLVESLGLWIPRLYRSSSSSASDHPADLQVDRTAHQSQAEGRTASSRPLLSVRNLAVGHTDEPIARGITMDFYPGQITALVGRNGSGKSTLALTLAGLLQPRSGRVTAGEDLRGRKDSVRPQDWSSPALAGRIQYVFQNPEYQFVTASVLSELVQSLRTADGRPGRSGKDPSESEIRQARDLMDTYRLDGLEEANPYTLSGGQKRRLTVASALAASPRVLILDEPTFGQDRAAWLSLVSTIRRLAMEGLCLIVVTHDEDFLKAVGARIVRFEEETDSGRGEMQIKVSPDSQRKEDKKQSSPSALISSLNPGFRLLGAIILCLIMVISLDLVSATVACVLSIGGLLLCGYRWSQIMKKSWIIWLGSLASAISVALYGQASGRVFLHWGIMEVSQGSLLLAAATSLRIIAMGVPAFCLVIGIEPTDLADSFSQCFHMPDRFVYGGLAGMRLFSLLQDDWASLSMSRRSRGVQSRSKVGDFLSQSFALLVLSIRRSSNLATAMQARGFGGPRERTHWRESRGLLKDGLYLLICILIPAIALMAAAWAGTFRFLGHTAA</sequence>
<evidence type="ECO:0000256" key="10">
    <source>
        <dbReference type="SAM" id="Phobius"/>
    </source>
</evidence>
<comment type="subcellular location">
    <subcellularLocation>
        <location evidence="1">Membrane</location>
        <topology evidence="1">Multi-pass membrane protein</topology>
    </subcellularLocation>
</comment>
<comment type="similarity">
    <text evidence="2">Belongs to the ABC transporter superfamily.</text>
</comment>
<dbReference type="Gene3D" id="3.40.50.300">
    <property type="entry name" value="P-loop containing nucleotide triphosphate hydrolases"/>
    <property type="match status" value="2"/>
</dbReference>
<dbReference type="RefSeq" id="WP_006289040.1">
    <property type="nucleotide sequence ID" value="NZ_AP012333.1"/>
</dbReference>
<organism evidence="12 13">
    <name type="scientific">Parascardovia denticolens DSM 10105 = JCM 12538</name>
    <dbReference type="NCBI Taxonomy" id="864564"/>
    <lineage>
        <taxon>Bacteria</taxon>
        <taxon>Bacillati</taxon>
        <taxon>Actinomycetota</taxon>
        <taxon>Actinomycetes</taxon>
        <taxon>Bifidobacteriales</taxon>
        <taxon>Bifidobacteriaceae</taxon>
        <taxon>Parascardovia</taxon>
    </lineage>
</organism>
<dbReference type="Pfam" id="PF02361">
    <property type="entry name" value="CbiQ"/>
    <property type="match status" value="1"/>
</dbReference>
<evidence type="ECO:0000256" key="5">
    <source>
        <dbReference type="ARBA" id="ARBA00022741"/>
    </source>
</evidence>
<dbReference type="InterPro" id="IPR003439">
    <property type="entry name" value="ABC_transporter-like_ATP-bd"/>
</dbReference>
<comment type="caution">
    <text evidence="12">The sequence shown here is derived from an EMBL/GenBank/DDBJ whole genome shotgun (WGS) entry which is preliminary data.</text>
</comment>
<evidence type="ECO:0000256" key="6">
    <source>
        <dbReference type="ARBA" id="ARBA00022840"/>
    </source>
</evidence>
<feature type="domain" description="ABC transporter" evidence="11">
    <location>
        <begin position="320"/>
        <end position="568"/>
    </location>
</feature>
<dbReference type="PANTHER" id="PTHR43553:SF24">
    <property type="entry name" value="ENERGY-COUPLING FACTOR TRANSPORTER ATP-BINDING PROTEIN ECFA1"/>
    <property type="match status" value="1"/>
</dbReference>
<dbReference type="GO" id="GO:0043190">
    <property type="term" value="C:ATP-binding cassette (ABC) transporter complex"/>
    <property type="evidence" value="ECO:0007669"/>
    <property type="project" value="TreeGrafter"/>
</dbReference>
<feature type="region of interest" description="Disordered" evidence="9">
    <location>
        <begin position="287"/>
        <end position="315"/>
    </location>
</feature>
<dbReference type="EMBL" id="AEON01000001">
    <property type="protein sequence ID" value="EFT83646.1"/>
    <property type="molecule type" value="Genomic_DNA"/>
</dbReference>
<dbReference type="SMART" id="SM00382">
    <property type="entry name" value="AAA"/>
    <property type="match status" value="2"/>
</dbReference>